<dbReference type="AlphaFoldDB" id="S0L4R7"/>
<reference evidence="2 3" key="1">
    <citation type="submission" date="2013-03" db="EMBL/GenBank/DDBJ databases">
        <title>The Genome Sequence of Enterococcus sulfureus ATCC_49903 (PacBio/Illumina hybrid assembly).</title>
        <authorList>
            <consortium name="The Broad Institute Genomics Platform"/>
            <consortium name="The Broad Institute Genome Sequencing Center for Infectious Disease"/>
            <person name="Earl A."/>
            <person name="Russ C."/>
            <person name="Gilmore M."/>
            <person name="Surin D."/>
            <person name="Walker B."/>
            <person name="Young S."/>
            <person name="Zeng Q."/>
            <person name="Gargeya S."/>
            <person name="Fitzgerald M."/>
            <person name="Haas B."/>
            <person name="Abouelleil A."/>
            <person name="Allen A.W."/>
            <person name="Alvarado L."/>
            <person name="Arachchi H.M."/>
            <person name="Berlin A.M."/>
            <person name="Chapman S.B."/>
            <person name="Gainer-Dewar J."/>
            <person name="Goldberg J."/>
            <person name="Griggs A."/>
            <person name="Gujja S."/>
            <person name="Hansen M."/>
            <person name="Howarth C."/>
            <person name="Imamovic A."/>
            <person name="Ireland A."/>
            <person name="Larimer J."/>
            <person name="McCowan C."/>
            <person name="Murphy C."/>
            <person name="Pearson M."/>
            <person name="Poon T.W."/>
            <person name="Priest M."/>
            <person name="Roberts A."/>
            <person name="Saif S."/>
            <person name="Shea T."/>
            <person name="Sisk P."/>
            <person name="Sykes S."/>
            <person name="Wortman J."/>
            <person name="Nusbaum C."/>
            <person name="Birren B."/>
        </authorList>
    </citation>
    <scope>NUCLEOTIDE SEQUENCE [LARGE SCALE GENOMIC DNA]</scope>
    <source>
        <strain evidence="2 3">ATCC 49903</strain>
    </source>
</reference>
<accession>S0L4R7</accession>
<evidence type="ECO:0000313" key="3">
    <source>
        <dbReference type="Proteomes" id="UP000015961"/>
    </source>
</evidence>
<evidence type="ECO:0000259" key="1">
    <source>
        <dbReference type="Pfam" id="PF12680"/>
    </source>
</evidence>
<sequence length="124" mass="14486">MNKLILDDYFARFDDARQGAAQKEALHELFSEELVFVLNGQEIKGKSNWRAFIDKVYQSNEQLVHMYNGWEQQEDGTYQTRWAICGKRFETGVYTEEGMDIARLDDQGKIVYLENVPDNTAFFS</sequence>
<proteinExistence type="predicted"/>
<evidence type="ECO:0000313" key="2">
    <source>
        <dbReference type="EMBL" id="EOT86186.1"/>
    </source>
</evidence>
<comment type="caution">
    <text evidence="2">The sequence shown here is derived from an EMBL/GenBank/DDBJ whole genome shotgun (WGS) entry which is preliminary data.</text>
</comment>
<name>S0L4R7_9ENTE</name>
<dbReference type="InterPro" id="IPR032710">
    <property type="entry name" value="NTF2-like_dom_sf"/>
</dbReference>
<dbReference type="eggNOG" id="ENOG5032QUU">
    <property type="taxonomic scope" value="Bacteria"/>
</dbReference>
<organism evidence="2 3">
    <name type="scientific">Enterococcus sulfureus ATCC 49903</name>
    <dbReference type="NCBI Taxonomy" id="1140003"/>
    <lineage>
        <taxon>Bacteria</taxon>
        <taxon>Bacillati</taxon>
        <taxon>Bacillota</taxon>
        <taxon>Bacilli</taxon>
        <taxon>Lactobacillales</taxon>
        <taxon>Enterococcaceae</taxon>
        <taxon>Enterococcus</taxon>
    </lineage>
</organism>
<dbReference type="Proteomes" id="UP000015961">
    <property type="component" value="Unassembled WGS sequence"/>
</dbReference>
<dbReference type="EMBL" id="ASWO01000003">
    <property type="protein sequence ID" value="EOT86186.1"/>
    <property type="molecule type" value="Genomic_DNA"/>
</dbReference>
<protein>
    <recommendedName>
        <fullName evidence="1">SnoaL-like domain-containing protein</fullName>
    </recommendedName>
</protein>
<dbReference type="STRING" id="1140003.OMY_01650"/>
<dbReference type="PATRIC" id="fig|1140003.3.peg.1590"/>
<dbReference type="Gene3D" id="3.10.450.50">
    <property type="match status" value="1"/>
</dbReference>
<dbReference type="SUPFAM" id="SSF54427">
    <property type="entry name" value="NTF2-like"/>
    <property type="match status" value="1"/>
</dbReference>
<dbReference type="RefSeq" id="WP_016186087.1">
    <property type="nucleotide sequence ID" value="NZ_ASWO01000003.1"/>
</dbReference>
<gene>
    <name evidence="2" type="ORF">I573_00939</name>
</gene>
<dbReference type="OrthoDB" id="1928996at2"/>
<dbReference type="Pfam" id="PF12680">
    <property type="entry name" value="SnoaL_2"/>
    <property type="match status" value="1"/>
</dbReference>
<dbReference type="InterPro" id="IPR037401">
    <property type="entry name" value="SnoaL-like"/>
</dbReference>
<keyword evidence="3" id="KW-1185">Reference proteome</keyword>
<feature type="domain" description="SnoaL-like" evidence="1">
    <location>
        <begin position="20"/>
        <end position="112"/>
    </location>
</feature>